<dbReference type="InterPro" id="IPR035892">
    <property type="entry name" value="C2_domain_sf"/>
</dbReference>
<evidence type="ECO:0008006" key="9">
    <source>
        <dbReference type="Google" id="ProtNLM"/>
    </source>
</evidence>
<dbReference type="GO" id="GO:0007264">
    <property type="term" value="P:small GTPase-mediated signal transduction"/>
    <property type="evidence" value="ECO:0007669"/>
    <property type="project" value="InterPro"/>
</dbReference>
<dbReference type="InterPro" id="IPR026791">
    <property type="entry name" value="DOCK"/>
</dbReference>
<evidence type="ECO:0000259" key="5">
    <source>
        <dbReference type="PROSITE" id="PS51650"/>
    </source>
</evidence>
<dbReference type="Pfam" id="PF14429">
    <property type="entry name" value="DOCK-C2"/>
    <property type="match status" value="1"/>
</dbReference>
<protein>
    <recommendedName>
        <fullName evidence="9">Dedicator of cytokinesis protein 7</fullName>
    </recommendedName>
</protein>
<feature type="region of interest" description="Disordered" evidence="4">
    <location>
        <begin position="452"/>
        <end position="482"/>
    </location>
</feature>
<dbReference type="Pfam" id="PF11878">
    <property type="entry name" value="DOCK_C-D_N"/>
    <property type="match status" value="1"/>
</dbReference>
<evidence type="ECO:0000256" key="2">
    <source>
        <dbReference type="ARBA" id="ARBA00022658"/>
    </source>
</evidence>
<organism evidence="7 8">
    <name type="scientific">Pinctada imbricata</name>
    <name type="common">Atlantic pearl-oyster</name>
    <name type="synonym">Pinctada martensii</name>
    <dbReference type="NCBI Taxonomy" id="66713"/>
    <lineage>
        <taxon>Eukaryota</taxon>
        <taxon>Metazoa</taxon>
        <taxon>Spiralia</taxon>
        <taxon>Lophotrochozoa</taxon>
        <taxon>Mollusca</taxon>
        <taxon>Bivalvia</taxon>
        <taxon>Autobranchia</taxon>
        <taxon>Pteriomorphia</taxon>
        <taxon>Pterioida</taxon>
        <taxon>Pterioidea</taxon>
        <taxon>Pteriidae</taxon>
        <taxon>Pinctada</taxon>
    </lineage>
</organism>
<keyword evidence="8" id="KW-1185">Reference proteome</keyword>
<dbReference type="PROSITE" id="PS51650">
    <property type="entry name" value="C2_DOCK"/>
    <property type="match status" value="1"/>
</dbReference>
<evidence type="ECO:0000256" key="4">
    <source>
        <dbReference type="SAM" id="MobiDB-lite"/>
    </source>
</evidence>
<evidence type="ECO:0000313" key="8">
    <source>
        <dbReference type="Proteomes" id="UP001186944"/>
    </source>
</evidence>
<feature type="region of interest" description="Disordered" evidence="4">
    <location>
        <begin position="2158"/>
        <end position="2185"/>
    </location>
</feature>
<reference evidence="7" key="1">
    <citation type="submission" date="2019-08" db="EMBL/GenBank/DDBJ databases">
        <title>The improved chromosome-level genome for the pearl oyster Pinctada fucata martensii using PacBio sequencing and Hi-C.</title>
        <authorList>
            <person name="Zheng Z."/>
        </authorList>
    </citation>
    <scope>NUCLEOTIDE SEQUENCE</scope>
    <source>
        <strain evidence="7">ZZ-2019</strain>
        <tissue evidence="7">Adductor muscle</tissue>
    </source>
</reference>
<comment type="caution">
    <text evidence="7">The sequence shown here is derived from an EMBL/GenBank/DDBJ whole genome shotgun (WGS) entry which is preliminary data.</text>
</comment>
<sequence>MQDVILQYDITVVGDSLSICLSGYVSGYIQGAAEVRKQVSSTIYSTSDLTRSASGLNLTVPLTDVVEPPEYEDFVTQNQCTVERDPFRDLILYPEDDVDVHSYPKKCRTVEPIVPELGPEADATVFDLARRYTADYTVVTRRYQGYSSSVQSKERMHDRDSMNPHDYEIDIEEASPDDEKENINKRQSIHMNDTPRGSWASSIFDLKSSQADTLLPNLFDHVSNEQVDKNNEQQRQENRQDILFSLFPGEDEDDLIERRTPAPVPSEHFGHRILVKCLQFKLELEFEPLFATMALYDAKEKKKISENFYFDMNQDTQKKMISMHNHHADISTMSRSAIFSITYPSPDVFLVIRIEKVLQQGDIGECADPYIKEDKAKEEKYRQNATQFCERLGKYRMPFAWTAIYLMNIVSGAKEREASVDKAEIEMSRAASLDRRSSGNLSGQYDSFRRRNKDEFSSGRRGSGERGRSGFERRGNNMENFGSGLENFRPVTLTVSSFFKQEGDKISDEDLYKFLADLRRPASVLKRVKCIPGLLKLDISPCPEEPRYTLTTELSKVEPYPDDKTRPIKEVLEFPSKEVYSPYITYRNLLFVYPKSLNFANRQGSARNVAVKVQLMSSEDEFGSLPVVYGKSNCPELTREAFSPVTYHNKSPDFYDEIKVKLPPRLTDAHHLLFTFYHISCQNKKNEPGPVELPVGYTWLPMCREGKLMIGEFNLPVSIEKLPPSYSILFPDTSLPGMKWVDHKGVFSVSIQATSSVHTQDDKLEKFLYNCRCAIEQRLPPRKNEAQFENDLRLSISDLPNSKGDRLVQFMPLLLDKLIYLMVRPPVLSGQAANIGQPAFEGLILTVKRVHELLPGKNDHNGRNSLLASYIRYSCCLPHPGLLQQCSTDPSMSGYNTLGRPSSLPVTNKGYQRSTSNPDLAGNTPTSPDDEVHGIFGTFGGAAKYLDRTGSMRGDEYAQQIKGRGKKLVHEELVLQWLVLSGQNKDQSLAYAWFLCELIIKSMAEHLAKTDRLALPRQMRFSRPFIDDIEALVTMLVKDVIEKYSKDPTLIRSLNTSLAFFLHDLISFMDRGFVYTLIAKYCSEISERIMKAEDPTALMLLRLDFLRIICSHEHYFQLNLPFGTPLTPSGNSNSSPTPSIQSINSMTSYTSTSTLTDKGRFYELTLEFRQQHFLVGLALSDLKVALDTHNPFIHQKAINVVRNLLFNHDLDVRYTDLEMKARLAALYMPLIGIVIESLPQLSDPSLDNRHRNDGYEDEEWGRIDSSVGLEIAGASLYAGKIQESPGGEMPKTKKCMLTTECTRNLLICFMWVLKNADQVVLRQWWNELNVGVLNQILDVLYYAISNFEYRPLWASMGTFDPLLACSTSTLEDWSDSTVGSRPKSASLPKSYEQLWEGIQRKSQDFLRGPGSLLNRSFSKDDSLSQGKKSLAQCSKQTIQKSVDMKSKLEEAILGNLNARTEMMRRRQASSSQLVDRSSPQLMNAIGDGTGSLRWKKNFNWKPAFEQQEFTKPRDVEADAFTEGNLAAEISMTALDTLDLIIQIAQNLEYTSLLSSALKVLLHCLSLNQSTIVLQNMFATQRALVTRCLDTLFEEETEQCADLCLRLLRHCSSCVANTRSQASASLYMLMRQNYELGNTFARVKMQVTMSLSSLVGQNQNFNEEYLRRSLKTILIYAEEDHELAETTFPEQVKDLVFNLHMILSDTVKMKEFQEDPEMLIDLMYRIAKGYQTSPDLRLTWLQNMASKHSERGNHAEAAHCLVHAAALIAEYLNMLEDKTYLPVGAVTFQKVTINALEESAVSDDVVSPDEEGVCTGKYFTETGLVGILEQAASSFTMAQMFEAVNEVYKILIPIHEAARDFKRLAQIHAKLQEAFNNIIRQEGKRIFGTYFRVGFYGHKFGDLDEMEFVYKEPAITKLPEVAHRLEGFYKDRFGDDMVHIVKDSNPVDKEKLEPGKAYIQITYVEPYFDLYEYRERVTYFERNYNIKRFVFSTPFTQDGRAHGEIHEQHKRKTILTTSQTFPYVKTRMLVISRDQILLTPIEVAIEDIQKKTKELAVALCQDPPDTKILQMVLQGCIGTTVNQGPVEVALVFLKESTDSKPADPKHRNKLRLCFKDFLKKCQDALHRNKSLISPDQRDYQKELEKNYHQVRDKLLPYISSNAATMRHKHRRGNRDSAGKHRSSSKC</sequence>
<dbReference type="InterPro" id="IPR027357">
    <property type="entry name" value="DOCKER_dom"/>
</dbReference>
<dbReference type="SUPFAM" id="SSF48371">
    <property type="entry name" value="ARM repeat"/>
    <property type="match status" value="1"/>
</dbReference>
<dbReference type="InterPro" id="IPR046770">
    <property type="entry name" value="DOCKER_Lobe_B"/>
</dbReference>
<evidence type="ECO:0000259" key="6">
    <source>
        <dbReference type="PROSITE" id="PS51651"/>
    </source>
</evidence>
<dbReference type="Proteomes" id="UP001186944">
    <property type="component" value="Unassembled WGS sequence"/>
</dbReference>
<keyword evidence="2" id="KW-0344">Guanine-nucleotide releasing factor</keyword>
<dbReference type="Gene3D" id="2.60.40.150">
    <property type="entry name" value="C2 domain"/>
    <property type="match status" value="1"/>
</dbReference>
<dbReference type="PANTHER" id="PTHR23317:SF76">
    <property type="entry name" value="LD20667P"/>
    <property type="match status" value="1"/>
</dbReference>
<dbReference type="Pfam" id="PF06920">
    <property type="entry name" value="DHR-2_Lobe_A"/>
    <property type="match status" value="1"/>
</dbReference>
<evidence type="ECO:0000256" key="3">
    <source>
        <dbReference type="PROSITE-ProRule" id="PRU00983"/>
    </source>
</evidence>
<feature type="region of interest" description="Disordered" evidence="4">
    <location>
        <begin position="901"/>
        <end position="927"/>
    </location>
</feature>
<evidence type="ECO:0000313" key="7">
    <source>
        <dbReference type="EMBL" id="KAK3089282.1"/>
    </source>
</evidence>
<accession>A0AA88XNJ6</accession>
<dbReference type="InterPro" id="IPR027007">
    <property type="entry name" value="C2_DOCK-type_domain"/>
</dbReference>
<evidence type="ECO:0000256" key="1">
    <source>
        <dbReference type="ARBA" id="ARBA00022553"/>
    </source>
</evidence>
<dbReference type="Pfam" id="PF20422">
    <property type="entry name" value="DHR-2_Lobe_B"/>
    <property type="match status" value="1"/>
</dbReference>
<dbReference type="InterPro" id="IPR016024">
    <property type="entry name" value="ARM-type_fold"/>
</dbReference>
<dbReference type="InterPro" id="IPR021816">
    <property type="entry name" value="DOCK_C/D_N"/>
</dbReference>
<name>A0AA88XNJ6_PINIB</name>
<dbReference type="PROSITE" id="PS51651">
    <property type="entry name" value="DOCKER"/>
    <property type="match status" value="1"/>
</dbReference>
<comment type="similarity">
    <text evidence="3">Belongs to the DOCK family.</text>
</comment>
<dbReference type="CDD" id="cd08696">
    <property type="entry name" value="C2_Dock-C"/>
    <property type="match status" value="1"/>
</dbReference>
<dbReference type="FunFam" id="1.20.58.740:FF:000002">
    <property type="entry name" value="Dedicator of cytokinesis protein 7"/>
    <property type="match status" value="1"/>
</dbReference>
<dbReference type="FunFam" id="1.25.40.410:FF:000002">
    <property type="entry name" value="Dedicator of cytokinesis protein 7"/>
    <property type="match status" value="1"/>
</dbReference>
<dbReference type="GO" id="GO:0005085">
    <property type="term" value="F:guanyl-nucleotide exchange factor activity"/>
    <property type="evidence" value="ECO:0007669"/>
    <property type="project" value="UniProtKB-KW"/>
</dbReference>
<dbReference type="InterPro" id="IPR043161">
    <property type="entry name" value="DOCK_C_lobe_A"/>
</dbReference>
<feature type="compositionally biased region" description="Basic and acidic residues" evidence="4">
    <location>
        <begin position="452"/>
        <end position="476"/>
    </location>
</feature>
<keyword evidence="1" id="KW-0597">Phosphoprotein</keyword>
<dbReference type="InterPro" id="IPR046769">
    <property type="entry name" value="DOCKER_Lobe_A"/>
</dbReference>
<dbReference type="EMBL" id="VSWD01000010">
    <property type="protein sequence ID" value="KAK3089282.1"/>
    <property type="molecule type" value="Genomic_DNA"/>
</dbReference>
<dbReference type="Gene3D" id="1.20.58.740">
    <property type="match status" value="1"/>
</dbReference>
<dbReference type="InterPro" id="IPR046773">
    <property type="entry name" value="DOCKER_Lobe_C"/>
</dbReference>
<gene>
    <name evidence="7" type="ORF">FSP39_002319</name>
</gene>
<dbReference type="InterPro" id="IPR043162">
    <property type="entry name" value="DOCK_C_lobe_C"/>
</dbReference>
<dbReference type="InterPro" id="IPR037808">
    <property type="entry name" value="C2_Dock-C"/>
</dbReference>
<feature type="domain" description="DOCKER" evidence="6">
    <location>
        <begin position="1727"/>
        <end position="2162"/>
    </location>
</feature>
<proteinExistence type="inferred from homology"/>
<feature type="domain" description="C2 DOCK-type" evidence="5">
    <location>
        <begin position="587"/>
        <end position="754"/>
    </location>
</feature>
<dbReference type="PANTHER" id="PTHR23317">
    <property type="entry name" value="DEDICATOR OF CYTOKINESIS DOCK"/>
    <property type="match status" value="1"/>
</dbReference>
<dbReference type="Gene3D" id="1.25.40.410">
    <property type="match status" value="1"/>
</dbReference>
<dbReference type="Pfam" id="PF20421">
    <property type="entry name" value="DHR-2_Lobe_C"/>
    <property type="match status" value="1"/>
</dbReference>